<comment type="caution">
    <text evidence="2">The sequence shown here is derived from an EMBL/GenBank/DDBJ whole genome shotgun (WGS) entry which is preliminary data.</text>
</comment>
<keyword evidence="3" id="KW-1185">Reference proteome</keyword>
<evidence type="ECO:0000256" key="1">
    <source>
        <dbReference type="SAM" id="Phobius"/>
    </source>
</evidence>
<accession>A0A846RVI2</accession>
<dbReference type="Proteomes" id="UP000547458">
    <property type="component" value="Unassembled WGS sequence"/>
</dbReference>
<evidence type="ECO:0000313" key="2">
    <source>
        <dbReference type="EMBL" id="NJC23036.1"/>
    </source>
</evidence>
<organism evidence="2 3">
    <name type="scientific">Arthrobacter pigmenti</name>
    <dbReference type="NCBI Taxonomy" id="271432"/>
    <lineage>
        <taxon>Bacteria</taxon>
        <taxon>Bacillati</taxon>
        <taxon>Actinomycetota</taxon>
        <taxon>Actinomycetes</taxon>
        <taxon>Micrococcales</taxon>
        <taxon>Micrococcaceae</taxon>
        <taxon>Arthrobacter</taxon>
    </lineage>
</organism>
<keyword evidence="1" id="KW-0812">Transmembrane</keyword>
<protein>
    <submittedName>
        <fullName evidence="2">Uncharacterized protein</fullName>
    </submittedName>
</protein>
<proteinExistence type="predicted"/>
<sequence>MTVPTAGEPHGTYDDGATPATAVVVRSNGTSIRRGVAAALIAGIAAATLGTALHAHVWHVGGAHIPVGAIGSVLLSASLAVFVGLWARNVMMAALTGVVAYALVGLMSATGAGSLIAAGILVAGDTPPVAVAGYVWVIGLAVGTVGAVAVSWRVLRLSDRRSTRR</sequence>
<keyword evidence="1" id="KW-1133">Transmembrane helix</keyword>
<feature type="transmembrane region" description="Helical" evidence="1">
    <location>
        <begin position="36"/>
        <end position="57"/>
    </location>
</feature>
<gene>
    <name evidence="2" type="ORF">BJ994_002112</name>
</gene>
<feature type="transmembrane region" description="Helical" evidence="1">
    <location>
        <begin position="63"/>
        <end position="86"/>
    </location>
</feature>
<dbReference type="AlphaFoldDB" id="A0A846RVI2"/>
<dbReference type="EMBL" id="JAATJL010000001">
    <property type="protein sequence ID" value="NJC23036.1"/>
    <property type="molecule type" value="Genomic_DNA"/>
</dbReference>
<keyword evidence="1" id="KW-0472">Membrane</keyword>
<name>A0A846RVI2_9MICC</name>
<feature type="transmembrane region" description="Helical" evidence="1">
    <location>
        <begin position="134"/>
        <end position="155"/>
    </location>
</feature>
<reference evidence="2 3" key="1">
    <citation type="submission" date="2020-03" db="EMBL/GenBank/DDBJ databases">
        <title>Sequencing the genomes of 1000 actinobacteria strains.</title>
        <authorList>
            <person name="Klenk H.-P."/>
        </authorList>
    </citation>
    <scope>NUCLEOTIDE SEQUENCE [LARGE SCALE GENOMIC DNA]</scope>
    <source>
        <strain evidence="2 3">DSM 16403</strain>
    </source>
</reference>
<dbReference type="RefSeq" id="WP_167993965.1">
    <property type="nucleotide sequence ID" value="NZ_JAATJL010000001.1"/>
</dbReference>
<feature type="transmembrane region" description="Helical" evidence="1">
    <location>
        <begin position="98"/>
        <end position="122"/>
    </location>
</feature>
<evidence type="ECO:0000313" key="3">
    <source>
        <dbReference type="Proteomes" id="UP000547458"/>
    </source>
</evidence>